<evidence type="ECO:0000313" key="3">
    <source>
        <dbReference type="Proteomes" id="UP001177943"/>
    </source>
</evidence>
<organism evidence="2 3">
    <name type="scientific">Paenibacillus woosongensis</name>
    <dbReference type="NCBI Taxonomy" id="307580"/>
    <lineage>
        <taxon>Bacteria</taxon>
        <taxon>Bacillati</taxon>
        <taxon>Bacillota</taxon>
        <taxon>Bacilli</taxon>
        <taxon>Bacillales</taxon>
        <taxon>Paenibacillaceae</taxon>
        <taxon>Paenibacillus</taxon>
    </lineage>
</organism>
<dbReference type="RefSeq" id="WP_283928057.1">
    <property type="nucleotide sequence ID" value="NZ_CP126084.1"/>
</dbReference>
<feature type="transmembrane region" description="Helical" evidence="1">
    <location>
        <begin position="42"/>
        <end position="61"/>
    </location>
</feature>
<keyword evidence="1" id="KW-0472">Membrane</keyword>
<dbReference type="AlphaFoldDB" id="A0AA95L2R9"/>
<dbReference type="EMBL" id="CP126084">
    <property type="protein sequence ID" value="WHX51041.1"/>
    <property type="molecule type" value="Genomic_DNA"/>
</dbReference>
<dbReference type="KEGG" id="pwn:QNH46_10555"/>
<dbReference type="Proteomes" id="UP001177943">
    <property type="component" value="Chromosome"/>
</dbReference>
<sequence>MNGNEHDQNFQAYTNPNAAKLKFDADQQKLHSTGVLGLWRQISNLLILAAVIAIVVLLVRLF</sequence>
<protein>
    <submittedName>
        <fullName evidence="2">Uncharacterized protein</fullName>
    </submittedName>
</protein>
<evidence type="ECO:0000313" key="2">
    <source>
        <dbReference type="EMBL" id="WHX51041.1"/>
    </source>
</evidence>
<gene>
    <name evidence="2" type="ORF">QNH46_10555</name>
</gene>
<keyword evidence="1" id="KW-1133">Transmembrane helix</keyword>
<reference evidence="2" key="1">
    <citation type="submission" date="2023-05" db="EMBL/GenBank/DDBJ databases">
        <title>Comparative genomics of Bacillaceae isolates and their secondary metabolite potential.</title>
        <authorList>
            <person name="Song L."/>
            <person name="Nielsen L.J."/>
            <person name="Mohite O."/>
            <person name="Xu X."/>
            <person name="Weber T."/>
            <person name="Kovacs A.T."/>
        </authorList>
    </citation>
    <scope>NUCLEOTIDE SEQUENCE</scope>
    <source>
        <strain evidence="2">B2_4</strain>
    </source>
</reference>
<accession>A0AA95L2R9</accession>
<keyword evidence="1" id="KW-0812">Transmembrane</keyword>
<name>A0AA95L2R9_9BACL</name>
<proteinExistence type="predicted"/>
<evidence type="ECO:0000256" key="1">
    <source>
        <dbReference type="SAM" id="Phobius"/>
    </source>
</evidence>